<evidence type="ECO:0000313" key="2">
    <source>
        <dbReference type="Proteomes" id="UP001555826"/>
    </source>
</evidence>
<comment type="caution">
    <text evidence="1">The sequence shown here is derived from an EMBL/GenBank/DDBJ whole genome shotgun (WGS) entry which is preliminary data.</text>
</comment>
<protein>
    <submittedName>
        <fullName evidence="1">Uncharacterized protein</fullName>
    </submittedName>
</protein>
<sequence length="114" mass="12405">MPMLMVKTGLTRWRTGTTSMRGGGLDDFLDGQHVGLHNVIVHRPIRLPTAVGEHLVEVRQTGTRGGCAVTARLSFDVPEDGVQRVIVQARPARRSWVSSANVIDDIGISPRPKA</sequence>
<proteinExistence type="predicted"/>
<dbReference type="RefSeq" id="WP_367640453.1">
    <property type="nucleotide sequence ID" value="NZ_JBFNQN010000016.1"/>
</dbReference>
<name>A0ABV3PC34_9ACTN</name>
<reference evidence="1 2" key="1">
    <citation type="submission" date="2024-07" db="EMBL/GenBank/DDBJ databases">
        <authorList>
            <person name="Thanompreechachai J."/>
            <person name="Duangmal K."/>
        </authorList>
    </citation>
    <scope>NUCLEOTIDE SEQUENCE [LARGE SCALE GENOMIC DNA]</scope>
    <source>
        <strain evidence="1 2">KCTC 19886</strain>
    </source>
</reference>
<gene>
    <name evidence="1" type="ORF">AB1207_20860</name>
</gene>
<keyword evidence="2" id="KW-1185">Reference proteome</keyword>
<evidence type="ECO:0000313" key="1">
    <source>
        <dbReference type="EMBL" id="MEW9267209.1"/>
    </source>
</evidence>
<organism evidence="1 2">
    <name type="scientific">Kineococcus endophyticus</name>
    <dbReference type="NCBI Taxonomy" id="1181883"/>
    <lineage>
        <taxon>Bacteria</taxon>
        <taxon>Bacillati</taxon>
        <taxon>Actinomycetota</taxon>
        <taxon>Actinomycetes</taxon>
        <taxon>Kineosporiales</taxon>
        <taxon>Kineosporiaceae</taxon>
        <taxon>Kineococcus</taxon>
    </lineage>
</organism>
<dbReference type="EMBL" id="JBFNQN010000016">
    <property type="protein sequence ID" value="MEW9267209.1"/>
    <property type="molecule type" value="Genomic_DNA"/>
</dbReference>
<accession>A0ABV3PC34</accession>
<dbReference type="Proteomes" id="UP001555826">
    <property type="component" value="Unassembled WGS sequence"/>
</dbReference>